<organism evidence="2">
    <name type="scientific">marine metagenome</name>
    <dbReference type="NCBI Taxonomy" id="408172"/>
    <lineage>
        <taxon>unclassified sequences</taxon>
        <taxon>metagenomes</taxon>
        <taxon>ecological metagenomes</taxon>
    </lineage>
</organism>
<dbReference type="Gene3D" id="3.20.20.30">
    <property type="entry name" value="Luciferase-like domain"/>
    <property type="match status" value="1"/>
</dbReference>
<dbReference type="GO" id="GO:0016705">
    <property type="term" value="F:oxidoreductase activity, acting on paired donors, with incorporation or reduction of molecular oxygen"/>
    <property type="evidence" value="ECO:0007669"/>
    <property type="project" value="InterPro"/>
</dbReference>
<evidence type="ECO:0000313" key="2">
    <source>
        <dbReference type="EMBL" id="SVC91210.1"/>
    </source>
</evidence>
<dbReference type="AlphaFoldDB" id="A0A382R207"/>
<dbReference type="InterPro" id="IPR036661">
    <property type="entry name" value="Luciferase-like_sf"/>
</dbReference>
<dbReference type="EMBL" id="UINC01118225">
    <property type="protein sequence ID" value="SVC91210.1"/>
    <property type="molecule type" value="Genomic_DNA"/>
</dbReference>
<feature type="non-terminal residue" evidence="2">
    <location>
        <position position="137"/>
    </location>
</feature>
<protein>
    <recommendedName>
        <fullName evidence="1">Luciferase-like domain-containing protein</fullName>
    </recommendedName>
</protein>
<dbReference type="InterPro" id="IPR050766">
    <property type="entry name" value="Bact_Lucif_Oxidored"/>
</dbReference>
<dbReference type="Pfam" id="PF00296">
    <property type="entry name" value="Bac_luciferase"/>
    <property type="match status" value="1"/>
</dbReference>
<dbReference type="GO" id="GO:0005829">
    <property type="term" value="C:cytosol"/>
    <property type="evidence" value="ECO:0007669"/>
    <property type="project" value="TreeGrafter"/>
</dbReference>
<dbReference type="PANTHER" id="PTHR30137:SF6">
    <property type="entry name" value="LUCIFERASE-LIKE MONOOXYGENASE"/>
    <property type="match status" value="1"/>
</dbReference>
<dbReference type="SUPFAM" id="SSF51679">
    <property type="entry name" value="Bacterial luciferase-like"/>
    <property type="match status" value="1"/>
</dbReference>
<dbReference type="PANTHER" id="PTHR30137">
    <property type="entry name" value="LUCIFERASE-LIKE MONOOXYGENASE"/>
    <property type="match status" value="1"/>
</dbReference>
<evidence type="ECO:0000259" key="1">
    <source>
        <dbReference type="Pfam" id="PF00296"/>
    </source>
</evidence>
<name>A0A382R207_9ZZZZ</name>
<reference evidence="2" key="1">
    <citation type="submission" date="2018-05" db="EMBL/GenBank/DDBJ databases">
        <authorList>
            <person name="Lanie J.A."/>
            <person name="Ng W.-L."/>
            <person name="Kazmierczak K.M."/>
            <person name="Andrzejewski T.M."/>
            <person name="Davidsen T.M."/>
            <person name="Wayne K.J."/>
            <person name="Tettelin H."/>
            <person name="Glass J.I."/>
            <person name="Rusch D."/>
            <person name="Podicherti R."/>
            <person name="Tsui H.-C.T."/>
            <person name="Winkler M.E."/>
        </authorList>
    </citation>
    <scope>NUCLEOTIDE SEQUENCE</scope>
</reference>
<accession>A0A382R207</accession>
<feature type="domain" description="Luciferase-like" evidence="1">
    <location>
        <begin position="1"/>
        <end position="135"/>
    </location>
</feature>
<dbReference type="InterPro" id="IPR011251">
    <property type="entry name" value="Luciferase-like_dom"/>
</dbReference>
<sequence>MRFGVQFFPDVGPNVKSAQTYWQEALHLVSLCDELSFDNVRTVEHYFHPYGGYSPNPIVFLAAAAMRSAKARLITGAVLPVFNNPLKLAAEIGMLDAISGGRLDVGFARAFLPHEFAHFKVSLDESRARFVEGVEQV</sequence>
<gene>
    <name evidence="2" type="ORF">METZ01_LOCUS344064</name>
</gene>
<proteinExistence type="predicted"/>